<dbReference type="RefSeq" id="WP_190167784.1">
    <property type="nucleotide sequence ID" value="NZ_BMUG01000016.1"/>
</dbReference>
<sequence>MIRRFRRCGRAPGAISLQDQAVVDQFRATLTALRNPQPWAPGLSQDIAVRVGPFIERAHTRPGDDHGTMIAVALVHPATPHAAAYRNARELGYIERGWLRCPTSAILGIWQPGYETLTHAAANLPLPDDVGMEPAHYALHIEARKRDGSLDGYTLLRLGPYTQTHHAQQDHYRLTAALAGQDTTLVPGHRVSVRFGPLDVSDHQLFTNPCGTDVVALLNTAVVGSGA</sequence>
<evidence type="ECO:0000313" key="1">
    <source>
        <dbReference type="EMBL" id="GFN09816.1"/>
    </source>
</evidence>
<gene>
    <name evidence="1" type="ORF">Smic_83720</name>
</gene>
<dbReference type="EMBL" id="BLWD01000003">
    <property type="protein sequence ID" value="GFN09816.1"/>
    <property type="molecule type" value="Genomic_DNA"/>
</dbReference>
<reference evidence="1 2" key="1">
    <citation type="submission" date="2020-05" db="EMBL/GenBank/DDBJ databases">
        <title>Whole genome shotgun sequence of Streptomyces microflavus NBRC 13062.</title>
        <authorList>
            <person name="Komaki H."/>
            <person name="Tamura T."/>
        </authorList>
    </citation>
    <scope>NUCLEOTIDE SEQUENCE [LARGE SCALE GENOMIC DNA]</scope>
    <source>
        <strain evidence="1 2">NBRC 13062</strain>
    </source>
</reference>
<evidence type="ECO:0000313" key="2">
    <source>
        <dbReference type="Proteomes" id="UP000498740"/>
    </source>
</evidence>
<organism evidence="1 2">
    <name type="scientific">Streptomyces microflavus</name>
    <name type="common">Streptomyces lipmanii</name>
    <dbReference type="NCBI Taxonomy" id="1919"/>
    <lineage>
        <taxon>Bacteria</taxon>
        <taxon>Bacillati</taxon>
        <taxon>Actinomycetota</taxon>
        <taxon>Actinomycetes</taxon>
        <taxon>Kitasatosporales</taxon>
        <taxon>Streptomycetaceae</taxon>
        <taxon>Streptomyces</taxon>
    </lineage>
</organism>
<protein>
    <submittedName>
        <fullName evidence="1">Uncharacterized protein</fullName>
    </submittedName>
</protein>
<name>A0A7J0D536_STRMI</name>
<dbReference type="Proteomes" id="UP000498740">
    <property type="component" value="Unassembled WGS sequence"/>
</dbReference>
<accession>A0A7J0D536</accession>
<dbReference type="AlphaFoldDB" id="A0A7J0D536"/>
<comment type="caution">
    <text evidence="1">The sequence shown here is derived from an EMBL/GenBank/DDBJ whole genome shotgun (WGS) entry which is preliminary data.</text>
</comment>
<proteinExistence type="predicted"/>